<dbReference type="PROSITE" id="PS51790">
    <property type="entry name" value="MSRB"/>
    <property type="match status" value="1"/>
</dbReference>
<dbReference type="FunFam" id="2.170.150.20:FF:000001">
    <property type="entry name" value="Peptide methionine sulfoxide reductase MsrB"/>
    <property type="match status" value="1"/>
</dbReference>
<comment type="similarity">
    <text evidence="2">Belongs to the MsrB Met sulfoxide reductase family.</text>
</comment>
<protein>
    <recommendedName>
        <fullName evidence="4">Peptide methionine sulfoxide reductase MsrB</fullName>
        <ecNumber evidence="3">1.8.4.12</ecNumber>
    </recommendedName>
    <alternativeName>
        <fullName evidence="9">Peptide-methionine (R)-S-oxide reductase</fullName>
    </alternativeName>
</protein>
<dbReference type="SUPFAM" id="SSF52833">
    <property type="entry name" value="Thioredoxin-like"/>
    <property type="match status" value="1"/>
</dbReference>
<sequence length="324" mass="35360">MAHDTAPHVGIMDEAAPALGVTQWINPSGQPLADYDLDKMPGAYKLIFCFQDACPGCHLTGFPALAQLVQAFQGSPFISFAAVQTVFEDFESNTYERMAAAQAKYALPIPFGHDAGEGREGAGSVLMARYRNGGTPWFILIDPAGVVIYNHFRVDTEKLIASLKRAQAAPPAPQPDADTLTWRGVLDLTRKGNPAPPRRVELSDAQWRERLTSEQFRIMREKGTERAHSSSMCRLFEPGRYACACCGTELFDAATKYDSKSGWPSFTQAVTPGVVAYHADHSHGMTRVETTCNVCDAHLGHVFPDGPPPSGLRYCINALSLIKV</sequence>
<evidence type="ECO:0000313" key="15">
    <source>
        <dbReference type="Proteomes" id="UP000887228"/>
    </source>
</evidence>
<comment type="cofactor">
    <cofactor evidence="1">
        <name>Zn(2+)</name>
        <dbReference type="ChEBI" id="CHEBI:29105"/>
    </cofactor>
</comment>
<dbReference type="InterPro" id="IPR013766">
    <property type="entry name" value="Thioredoxin_domain"/>
</dbReference>
<dbReference type="AlphaFoldDB" id="A0AA37CJ38"/>
<dbReference type="Pfam" id="PF01641">
    <property type="entry name" value="SelR"/>
    <property type="match status" value="1"/>
</dbReference>
<feature type="domain" description="MsrB" evidence="11">
    <location>
        <begin position="204"/>
        <end position="324"/>
    </location>
</feature>
<dbReference type="EMBL" id="BPMS01000037">
    <property type="protein sequence ID" value="GIZ90847.1"/>
    <property type="molecule type" value="Genomic_DNA"/>
</dbReference>
<evidence type="ECO:0000256" key="2">
    <source>
        <dbReference type="ARBA" id="ARBA00007174"/>
    </source>
</evidence>
<keyword evidence="7" id="KW-0560">Oxidoreductase</keyword>
<dbReference type="PANTHER" id="PTHR10173">
    <property type="entry name" value="METHIONINE SULFOXIDE REDUCTASE"/>
    <property type="match status" value="1"/>
</dbReference>
<evidence type="ECO:0000313" key="14">
    <source>
        <dbReference type="Proteomes" id="UP000887212"/>
    </source>
</evidence>
<organism evidence="12 14">
    <name type="scientific">Aquipseudomonas alcaligenes</name>
    <name type="common">Pseudomonas alcaligenes</name>
    <dbReference type="NCBI Taxonomy" id="43263"/>
    <lineage>
        <taxon>Bacteria</taxon>
        <taxon>Pseudomonadati</taxon>
        <taxon>Pseudomonadota</taxon>
        <taxon>Gammaproteobacteria</taxon>
        <taxon>Pseudomonadales</taxon>
        <taxon>Pseudomonadaceae</taxon>
        <taxon>Aquipseudomonas</taxon>
    </lineage>
</organism>
<comment type="catalytic activity">
    <reaction evidence="8">
        <text>L-methionyl-[protein] + [thioredoxin]-disulfide + H2O = L-methionyl-(R)-S-oxide-[protein] + [thioredoxin]-dithiol</text>
        <dbReference type="Rhea" id="RHEA:24164"/>
        <dbReference type="Rhea" id="RHEA-COMP:10698"/>
        <dbReference type="Rhea" id="RHEA-COMP:10700"/>
        <dbReference type="Rhea" id="RHEA-COMP:12313"/>
        <dbReference type="Rhea" id="RHEA-COMP:12314"/>
        <dbReference type="ChEBI" id="CHEBI:15377"/>
        <dbReference type="ChEBI" id="CHEBI:16044"/>
        <dbReference type="ChEBI" id="CHEBI:29950"/>
        <dbReference type="ChEBI" id="CHEBI:45764"/>
        <dbReference type="ChEBI" id="CHEBI:50058"/>
        <dbReference type="EC" id="1.8.4.12"/>
    </reaction>
</comment>
<evidence type="ECO:0000256" key="5">
    <source>
        <dbReference type="ARBA" id="ARBA00022723"/>
    </source>
</evidence>
<dbReference type="SUPFAM" id="SSF51316">
    <property type="entry name" value="Mss4-like"/>
    <property type="match status" value="1"/>
</dbReference>
<evidence type="ECO:0000256" key="3">
    <source>
        <dbReference type="ARBA" id="ARBA00012499"/>
    </source>
</evidence>
<dbReference type="Gene3D" id="2.170.150.20">
    <property type="entry name" value="Peptide methionine sulfoxide reductase"/>
    <property type="match status" value="1"/>
</dbReference>
<dbReference type="InterPro" id="IPR011057">
    <property type="entry name" value="Mss4-like_sf"/>
</dbReference>
<dbReference type="PROSITE" id="PS51352">
    <property type="entry name" value="THIOREDOXIN_2"/>
    <property type="match status" value="1"/>
</dbReference>
<dbReference type="EC" id="1.8.4.12" evidence="3"/>
<feature type="domain" description="Thioredoxin" evidence="10">
    <location>
        <begin position="10"/>
        <end position="168"/>
    </location>
</feature>
<dbReference type="EMBL" id="BPMT01000034">
    <property type="protein sequence ID" value="GIZ95184.1"/>
    <property type="molecule type" value="Genomic_DNA"/>
</dbReference>
<evidence type="ECO:0000256" key="9">
    <source>
        <dbReference type="ARBA" id="ARBA00075819"/>
    </source>
</evidence>
<dbReference type="NCBIfam" id="TIGR00357">
    <property type="entry name" value="peptide-methionine (R)-S-oxide reductase MsrB"/>
    <property type="match status" value="1"/>
</dbReference>
<comment type="caution">
    <text evidence="12">The sequence shown here is derived from an EMBL/GenBank/DDBJ whole genome shotgun (WGS) entry which is preliminary data.</text>
</comment>
<dbReference type="InterPro" id="IPR028427">
    <property type="entry name" value="Met_Sox_Rdtase_MsrB"/>
</dbReference>
<dbReference type="GO" id="GO:0005737">
    <property type="term" value="C:cytoplasm"/>
    <property type="evidence" value="ECO:0007669"/>
    <property type="project" value="TreeGrafter"/>
</dbReference>
<reference evidence="12 15" key="1">
    <citation type="submission" date="2021-07" db="EMBL/GenBank/DDBJ databases">
        <title>Whole genome sequencing of carbapenem-resistant Pseudomonas spp. isolated in Japan.</title>
        <authorList>
            <person name="Suzuki M."/>
            <person name="Maehana S."/>
            <person name="Kitasato H."/>
        </authorList>
    </citation>
    <scope>NUCLEOTIDE SEQUENCE</scope>
    <source>
        <strain evidence="12">KAM435</strain>
        <strain evidence="13 15">KAM436</strain>
    </source>
</reference>
<dbReference type="GO" id="GO:0006979">
    <property type="term" value="P:response to oxidative stress"/>
    <property type="evidence" value="ECO:0007669"/>
    <property type="project" value="InterPro"/>
</dbReference>
<evidence type="ECO:0000256" key="7">
    <source>
        <dbReference type="ARBA" id="ARBA00023002"/>
    </source>
</evidence>
<dbReference type="PANTHER" id="PTHR10173:SF52">
    <property type="entry name" value="METHIONINE-R-SULFOXIDE REDUCTASE B1"/>
    <property type="match status" value="1"/>
</dbReference>
<proteinExistence type="inferred from homology"/>
<evidence type="ECO:0000256" key="4">
    <source>
        <dbReference type="ARBA" id="ARBA00021130"/>
    </source>
</evidence>
<dbReference type="GO" id="GO:0030091">
    <property type="term" value="P:protein repair"/>
    <property type="evidence" value="ECO:0007669"/>
    <property type="project" value="InterPro"/>
</dbReference>
<keyword evidence="5" id="KW-0479">Metal-binding</keyword>
<name>A0AA37CJ38_AQUAC</name>
<evidence type="ECO:0000259" key="10">
    <source>
        <dbReference type="PROSITE" id="PS51352"/>
    </source>
</evidence>
<evidence type="ECO:0000256" key="6">
    <source>
        <dbReference type="ARBA" id="ARBA00022833"/>
    </source>
</evidence>
<evidence type="ECO:0000313" key="13">
    <source>
        <dbReference type="EMBL" id="GIZ95184.1"/>
    </source>
</evidence>
<dbReference type="Gene3D" id="3.40.30.10">
    <property type="entry name" value="Glutaredoxin"/>
    <property type="match status" value="1"/>
</dbReference>
<dbReference type="InterPro" id="IPR002579">
    <property type="entry name" value="Met_Sox_Rdtase_MsrB_dom"/>
</dbReference>
<keyword evidence="6" id="KW-0862">Zinc</keyword>
<evidence type="ECO:0000313" key="12">
    <source>
        <dbReference type="EMBL" id="GIZ90847.1"/>
    </source>
</evidence>
<dbReference type="GO" id="GO:0033743">
    <property type="term" value="F:peptide-methionine (R)-S-oxide reductase activity"/>
    <property type="evidence" value="ECO:0007669"/>
    <property type="project" value="UniProtKB-EC"/>
</dbReference>
<evidence type="ECO:0000256" key="1">
    <source>
        <dbReference type="ARBA" id="ARBA00001947"/>
    </source>
</evidence>
<dbReference type="Proteomes" id="UP000887228">
    <property type="component" value="Unassembled WGS sequence"/>
</dbReference>
<dbReference type="InterPro" id="IPR036249">
    <property type="entry name" value="Thioredoxin-like_sf"/>
</dbReference>
<accession>A0AA37CJ38</accession>
<gene>
    <name evidence="12" type="ORF">KAM435_41740</name>
    <name evidence="13" type="ORF">KAM436_41520</name>
</gene>
<dbReference type="Proteomes" id="UP000887212">
    <property type="component" value="Unassembled WGS sequence"/>
</dbReference>
<evidence type="ECO:0000259" key="11">
    <source>
        <dbReference type="PROSITE" id="PS51790"/>
    </source>
</evidence>
<dbReference type="GO" id="GO:0046872">
    <property type="term" value="F:metal ion binding"/>
    <property type="evidence" value="ECO:0007669"/>
    <property type="project" value="UniProtKB-KW"/>
</dbReference>
<evidence type="ECO:0000256" key="8">
    <source>
        <dbReference type="ARBA" id="ARBA00048488"/>
    </source>
</evidence>